<keyword evidence="3 7" id="KW-0547">Nucleotide-binding</keyword>
<feature type="active site" description="Glycyl thioester intermediate" evidence="6">
    <location>
        <position position="86"/>
    </location>
</feature>
<reference evidence="9" key="1">
    <citation type="journal article" date="2020" name="Fungal Divers.">
        <title>Resolving the Mortierellaceae phylogeny through synthesis of multi-gene phylogenetics and phylogenomics.</title>
        <authorList>
            <person name="Vandepol N."/>
            <person name="Liber J."/>
            <person name="Desiro A."/>
            <person name="Na H."/>
            <person name="Kennedy M."/>
            <person name="Barry K."/>
            <person name="Grigoriev I.V."/>
            <person name="Miller A.N."/>
            <person name="O'Donnell K."/>
            <person name="Stajich J.E."/>
            <person name="Bonito G."/>
        </authorList>
    </citation>
    <scope>NUCLEOTIDE SEQUENCE</scope>
    <source>
        <strain evidence="9">CK1249</strain>
    </source>
</reference>
<dbReference type="Pfam" id="PF00179">
    <property type="entry name" value="UQ_con"/>
    <property type="match status" value="1"/>
</dbReference>
<evidence type="ECO:0000256" key="3">
    <source>
        <dbReference type="ARBA" id="ARBA00022741"/>
    </source>
</evidence>
<evidence type="ECO:0000256" key="5">
    <source>
        <dbReference type="ARBA" id="ARBA00022840"/>
    </source>
</evidence>
<proteinExistence type="inferred from homology"/>
<dbReference type="CDD" id="cd23815">
    <property type="entry name" value="UBCc_SpUBC14-like"/>
    <property type="match status" value="1"/>
</dbReference>
<dbReference type="FunFam" id="3.10.110.10:FF:000060">
    <property type="entry name" value="Ubiquitin conjugating enzyme (UbcB)"/>
    <property type="match status" value="1"/>
</dbReference>
<dbReference type="GO" id="GO:0061631">
    <property type="term" value="F:ubiquitin conjugating enzyme activity"/>
    <property type="evidence" value="ECO:0007669"/>
    <property type="project" value="UniProtKB-EC"/>
</dbReference>
<name>A0A9P6J837_MORAP</name>
<comment type="caution">
    <text evidence="9">The sequence shown here is derived from an EMBL/GenBank/DDBJ whole genome shotgun (WGS) entry which is preliminary data.</text>
</comment>
<dbReference type="OrthoDB" id="9978460at2759"/>
<gene>
    <name evidence="9" type="ORF">BGZ70_006179</name>
</gene>
<keyword evidence="2" id="KW-0808">Transferase</keyword>
<dbReference type="PROSITE" id="PS50127">
    <property type="entry name" value="UBC_2"/>
    <property type="match status" value="1"/>
</dbReference>
<dbReference type="Proteomes" id="UP000738359">
    <property type="component" value="Unassembled WGS sequence"/>
</dbReference>
<dbReference type="InterPro" id="IPR050113">
    <property type="entry name" value="Ub_conjugating_enzyme"/>
</dbReference>
<protein>
    <recommendedName>
        <fullName evidence="1">E2 ubiquitin-conjugating enzyme</fullName>
        <ecNumber evidence="1">2.3.2.23</ecNumber>
    </recommendedName>
</protein>
<dbReference type="SMART" id="SM00212">
    <property type="entry name" value="UBCc"/>
    <property type="match status" value="1"/>
</dbReference>
<keyword evidence="5 7" id="KW-0067">ATP-binding</keyword>
<dbReference type="EMBL" id="JAAAHY010000342">
    <property type="protein sequence ID" value="KAF9964625.1"/>
    <property type="molecule type" value="Genomic_DNA"/>
</dbReference>
<accession>A0A9P6J837</accession>
<dbReference type="InterPro" id="IPR000608">
    <property type="entry name" value="UBC"/>
</dbReference>
<sequence>MALRRLQAELLDLEKNPIENVSVGPVDDNNFLHWRGQITGPSNSPYKGGIFKLDIVFSTDYPFKPPKVKFTTKIYHPNIDEEGAICVALLKNDQWKPATRFSQVLRSLVTLLEQPNPDDPLMTDIAEIYSTDLAKFQKTAKEYTKKVHKDKYAAILK</sequence>
<evidence type="ECO:0000256" key="2">
    <source>
        <dbReference type="ARBA" id="ARBA00022679"/>
    </source>
</evidence>
<evidence type="ECO:0000256" key="4">
    <source>
        <dbReference type="ARBA" id="ARBA00022786"/>
    </source>
</evidence>
<dbReference type="PROSITE" id="PS00183">
    <property type="entry name" value="UBC_1"/>
    <property type="match status" value="1"/>
</dbReference>
<evidence type="ECO:0000256" key="6">
    <source>
        <dbReference type="PROSITE-ProRule" id="PRU10133"/>
    </source>
</evidence>
<keyword evidence="10" id="KW-1185">Reference proteome</keyword>
<comment type="similarity">
    <text evidence="7">Belongs to the ubiquitin-conjugating enzyme family.</text>
</comment>
<dbReference type="SUPFAM" id="SSF54495">
    <property type="entry name" value="UBC-like"/>
    <property type="match status" value="1"/>
</dbReference>
<dbReference type="AlphaFoldDB" id="A0A9P6J837"/>
<keyword evidence="4 7" id="KW-0833">Ubl conjugation pathway</keyword>
<evidence type="ECO:0000313" key="10">
    <source>
        <dbReference type="Proteomes" id="UP000738359"/>
    </source>
</evidence>
<dbReference type="GO" id="GO:0005524">
    <property type="term" value="F:ATP binding"/>
    <property type="evidence" value="ECO:0007669"/>
    <property type="project" value="UniProtKB-UniRule"/>
</dbReference>
<organism evidence="9 10">
    <name type="scientific">Mortierella alpina</name>
    <name type="common">Oleaginous fungus</name>
    <name type="synonym">Mortierella renispora</name>
    <dbReference type="NCBI Taxonomy" id="64518"/>
    <lineage>
        <taxon>Eukaryota</taxon>
        <taxon>Fungi</taxon>
        <taxon>Fungi incertae sedis</taxon>
        <taxon>Mucoromycota</taxon>
        <taxon>Mortierellomycotina</taxon>
        <taxon>Mortierellomycetes</taxon>
        <taxon>Mortierellales</taxon>
        <taxon>Mortierellaceae</taxon>
        <taxon>Mortierella</taxon>
    </lineage>
</organism>
<evidence type="ECO:0000256" key="7">
    <source>
        <dbReference type="RuleBase" id="RU362109"/>
    </source>
</evidence>
<feature type="domain" description="UBC core" evidence="8">
    <location>
        <begin position="1"/>
        <end position="149"/>
    </location>
</feature>
<evidence type="ECO:0000256" key="1">
    <source>
        <dbReference type="ARBA" id="ARBA00012486"/>
    </source>
</evidence>
<dbReference type="EC" id="2.3.2.23" evidence="1"/>
<dbReference type="PANTHER" id="PTHR24067">
    <property type="entry name" value="UBIQUITIN-CONJUGATING ENZYME E2"/>
    <property type="match status" value="1"/>
</dbReference>
<dbReference type="Gene3D" id="3.10.110.10">
    <property type="entry name" value="Ubiquitin Conjugating Enzyme"/>
    <property type="match status" value="1"/>
</dbReference>
<evidence type="ECO:0000259" key="8">
    <source>
        <dbReference type="PROSITE" id="PS50127"/>
    </source>
</evidence>
<dbReference type="InterPro" id="IPR016135">
    <property type="entry name" value="UBQ-conjugating_enzyme/RWD"/>
</dbReference>
<evidence type="ECO:0000313" key="9">
    <source>
        <dbReference type="EMBL" id="KAF9964625.1"/>
    </source>
</evidence>
<dbReference type="InterPro" id="IPR023313">
    <property type="entry name" value="UBQ-conjugating_AS"/>
</dbReference>